<dbReference type="HOGENOM" id="CLU_2412171_0_0_9"/>
<sequence length="93" mass="10893">MSEEIKFQQAPAEKSIQELKTMIEGLHKDIGETINGNKQIKMVDAYNEIKEEYESILSDFMTLFQNNVNVTEQAVKEMIELDYKLSEYIRIDE</sequence>
<dbReference type="AlphaFoldDB" id="Q8ELE1"/>
<dbReference type="KEGG" id="oih:OB3288"/>
<evidence type="ECO:0008006" key="3">
    <source>
        <dbReference type="Google" id="ProtNLM"/>
    </source>
</evidence>
<reference evidence="1 2" key="1">
    <citation type="journal article" date="2001" name="FEMS Microbiol. Lett.">
        <title>Oceanobacillus iheyensis gen. nov., sp. nov., a deep-sea extremely halotolerant and alkaliphilic species isolated from a depth of 1050 m on the Iheya Ridge.</title>
        <authorList>
            <person name="Lu J."/>
            <person name="Nogi Y."/>
            <person name="Takami H."/>
        </authorList>
    </citation>
    <scope>NUCLEOTIDE SEQUENCE [LARGE SCALE GENOMIC DNA]</scope>
    <source>
        <strain evidence="2">DSM 14371 / CIP 107618 / JCM 11309 / KCTC 3954 / HTE831</strain>
    </source>
</reference>
<dbReference type="STRING" id="221109.gene:10735540"/>
<proteinExistence type="predicted"/>
<reference evidence="1 2" key="2">
    <citation type="journal article" date="2002" name="Nucleic Acids Res.">
        <title>Genome sequence of Oceanobacillus iheyensis isolated from the Iheya Ridge and its unexpected adaptive capabilities to extreme environments.</title>
        <authorList>
            <person name="Takami H."/>
            <person name="Takaki Y."/>
            <person name="Uchiyama I."/>
        </authorList>
    </citation>
    <scope>NUCLEOTIDE SEQUENCE [LARGE SCALE GENOMIC DNA]</scope>
    <source>
        <strain evidence="2">DSM 14371 / CIP 107618 / JCM 11309 / KCTC 3954 / HTE831</strain>
    </source>
</reference>
<dbReference type="eggNOG" id="ENOG5033P7E">
    <property type="taxonomic scope" value="Bacteria"/>
</dbReference>
<dbReference type="OrthoDB" id="2707076at2"/>
<dbReference type="EMBL" id="BA000028">
    <property type="protein sequence ID" value="BAC15244.1"/>
    <property type="molecule type" value="Genomic_DNA"/>
</dbReference>
<keyword evidence="2" id="KW-1185">Reference proteome</keyword>
<organism evidence="1 2">
    <name type="scientific">Oceanobacillus iheyensis (strain DSM 14371 / CIP 107618 / JCM 11309 / KCTC 3954 / HTE831)</name>
    <dbReference type="NCBI Taxonomy" id="221109"/>
    <lineage>
        <taxon>Bacteria</taxon>
        <taxon>Bacillati</taxon>
        <taxon>Bacillota</taxon>
        <taxon>Bacilli</taxon>
        <taxon>Bacillales</taxon>
        <taxon>Bacillaceae</taxon>
        <taxon>Oceanobacillus</taxon>
    </lineage>
</organism>
<protein>
    <recommendedName>
        <fullName evidence="3">YwqI/YxiC family protein</fullName>
    </recommendedName>
</protein>
<name>Q8ELE1_OCEIH</name>
<evidence type="ECO:0000313" key="2">
    <source>
        <dbReference type="Proteomes" id="UP000000822"/>
    </source>
</evidence>
<dbReference type="Proteomes" id="UP000000822">
    <property type="component" value="Chromosome"/>
</dbReference>
<gene>
    <name evidence="1" type="ordered locus">OB3288</name>
</gene>
<dbReference type="Pfam" id="PF17279">
    <property type="entry name" value="DUF5344"/>
    <property type="match status" value="1"/>
</dbReference>
<dbReference type="RefSeq" id="WP_011067684.1">
    <property type="nucleotide sequence ID" value="NC_004193.1"/>
</dbReference>
<accession>Q8ELE1</accession>
<dbReference type="InterPro" id="IPR046318">
    <property type="entry name" value="DUF5344"/>
</dbReference>
<evidence type="ECO:0000313" key="1">
    <source>
        <dbReference type="EMBL" id="BAC15244.1"/>
    </source>
</evidence>